<comment type="caution">
    <text evidence="2">The sequence shown here is derived from an EMBL/GenBank/DDBJ whole genome shotgun (WGS) entry which is preliminary data.</text>
</comment>
<feature type="domain" description="Peptidase C1A papain C-terminal" evidence="1">
    <location>
        <begin position="601"/>
        <end position="815"/>
    </location>
</feature>
<accession>A0A8T3VF52</accession>
<evidence type="ECO:0000259" key="1">
    <source>
        <dbReference type="SMART" id="SM00645"/>
    </source>
</evidence>
<dbReference type="SUPFAM" id="SSF49785">
    <property type="entry name" value="Galactose-binding domain-like"/>
    <property type="match status" value="1"/>
</dbReference>
<dbReference type="GO" id="GO:0008234">
    <property type="term" value="F:cysteine-type peptidase activity"/>
    <property type="evidence" value="ECO:0007669"/>
    <property type="project" value="InterPro"/>
</dbReference>
<dbReference type="Pfam" id="PF18560">
    <property type="entry name" value="Lectin_like"/>
    <property type="match status" value="1"/>
</dbReference>
<dbReference type="CDD" id="cd02619">
    <property type="entry name" value="Peptidase_C1"/>
    <property type="match status" value="1"/>
</dbReference>
<dbReference type="PANTHER" id="PTHR11319:SF35">
    <property type="entry name" value="OUTER MEMBRANE PROTEIN PMPC-RELATED"/>
    <property type="match status" value="1"/>
</dbReference>
<protein>
    <recommendedName>
        <fullName evidence="1">Peptidase C1A papain C-terminal domain-containing protein</fullName>
    </recommendedName>
</protein>
<dbReference type="SUPFAM" id="SSF54001">
    <property type="entry name" value="Cysteine proteinases"/>
    <property type="match status" value="1"/>
</dbReference>
<dbReference type="SMART" id="SM00645">
    <property type="entry name" value="Pept_C1"/>
    <property type="match status" value="1"/>
</dbReference>
<dbReference type="PROSITE" id="PS00139">
    <property type="entry name" value="THIOL_PROTEASE_CYS"/>
    <property type="match status" value="1"/>
</dbReference>
<dbReference type="PROSITE" id="PS51257">
    <property type="entry name" value="PROKAR_LIPOPROTEIN"/>
    <property type="match status" value="1"/>
</dbReference>
<reference evidence="2" key="1">
    <citation type="submission" date="2019-04" db="EMBL/GenBank/DDBJ databases">
        <title>Evolution of Biomass-Degrading Anaerobic Consortia Revealed by Metagenomics.</title>
        <authorList>
            <person name="Peng X."/>
        </authorList>
    </citation>
    <scope>NUCLEOTIDE SEQUENCE</scope>
    <source>
        <strain evidence="2">SIG18</strain>
    </source>
</reference>
<organism evidence="2 3">
    <name type="scientific">Methanobrevibacter thaueri</name>
    <dbReference type="NCBI Taxonomy" id="190975"/>
    <lineage>
        <taxon>Archaea</taxon>
        <taxon>Methanobacteriati</taxon>
        <taxon>Methanobacteriota</taxon>
        <taxon>Methanomada group</taxon>
        <taxon>Methanobacteria</taxon>
        <taxon>Methanobacteriales</taxon>
        <taxon>Methanobacteriaceae</taxon>
        <taxon>Methanobrevibacter</taxon>
    </lineage>
</organism>
<dbReference type="GO" id="GO:0006508">
    <property type="term" value="P:proteolysis"/>
    <property type="evidence" value="ECO:0007669"/>
    <property type="project" value="InterPro"/>
</dbReference>
<sequence>MNYKKGLMVISILVCILFVISCVSASDDIAGDTNQTQSSEDEQIVLEQDSSDNESLTVANDEDVLGATSHIYFDASAKYDGDGSQSKPYKYYDTDRIAFGSTVHFKNGVYNVQSTLSISSSLSYKTTFIGEGQDTILKSSSSILGFKVRDNSNFVLQELTIDSARINNNGNLEAKNVLFRNADSKYSQIYSISTSVSPTVKLTNCNFQNNHATDLGGAVSLNKGTITIENCNFYNTRSDIFGGAIKLQRGTLTIKNSRFESTQSKHGGAIYAKDSTVNIIGTDFINCKAAVFGGAVACENSPLTVDGCDFTNCRSQEDGGGAIYVMDGNSNVKNSYFTNDSAYFGGAICNLNSRLNVSFNEFSDNYADYYGGSIYNMYGNVYMLENSFYNSRAKVSGGAIITRFSNSFIISSNNFIRTYAENGPVIFIDGDEDSITLENNNVYRDIYKFMAVYSGLLDGNKIVSQSNNLTFSISSDGNYLYAQSDDSSLSNPYVDLKVLCGGHNKINTILNNLNMIQFNITKIDSSVISDSIEIFLLDEVGNRISLGSYELENIDYLNANLFNISFNDYLLKMDYETLYSHHHFAEVPLFNFTAPVAPGSLPKSYDSRDYGYITPVKDQGTGGNCWAFGGVATLEACLKKATGITFDFSEENIKNLMAEYSMFGWDPNGGGYDALVWAYLASWFGPVYDGDDIYDEYSALSVIYNPALHIQDILSLPDVVSSSSDFPNARNKVKEAIMEYGAVTMSTSWTSTENHCMSIVGWDDNYKGYDYFGSYTQGAWIVKNSYGPDWEYNGYLYISYYRTIYDLYTFIFAPIAKEYSDIYQYDYGGYSKYFGIPNQPNYFKNKFTSRESDILSAVSTYFQSNTDYTIRVYINGVLNSTQSGNGHTGYNIIHLDNEVQLAKGDVFEIEFETQNSFIPVYSANYNNKETFSSGLSFYKTFAGGNWIDLYSSTTPRVACIKAFTRPAHLEEFEVNFRNIFPTVPLGTDIPFTVTLPGNVHGLVTFTINGQNYYVEAVDGKATLNIAFTKTGQYTISVHYESSLAESNNISFRFSVVDASVQSVISIKTDDVVKYYGGFGNFNATLTDYFGIPLAGKTLTVKVNGKTYTPKTDADGEISIDLNLNPGIYTVYTYYGNKVETSKFIVKSTIGAVDTSGEFLNTFVNATFMDSNGQFLQGGNAIFHVDGKEFIGAINGSGFSLIELDLDAGNYTMTITNPVTGEQTVRNLFIDKTTPGFFTISIYQYGHLVSIYADLPFNANGYVTLQCEEFQSTYSPINKSGYTTLKMNNLPVGNHVLTAYYEGDDNYMGVYNINRNFTVYETNIEITSYDSSFYYDYLNPGIYTVHVRNNGLPVQNGDVVITIDGHTRSAPCRDGIAYIRIFEKPGIYQAVLEYGGVNITHEIHVKPTIIADATFNCNYSQSAVSATFIDAHGNYIQNRDVTFYVGADEYHGTTDANGYMTMNVAASAGSHEVVFINPVTMDEFRSVLNVSKITPQLDYRIKENSDSYSFAGILSQAATGGTLVYTFEGKEYLIKYARGFADFKITPVREGDFSIGVRFTGDHNLEPVSGSFIVHMNNKADVFTVSGLTVNYGQNGRVAITLSDASGRLKANSRITVVVDGKTSYLTTNSYGMAYYTVNLNAGTHSLKLTSNNNGNKAVNLVVKKSTPVLTLPKKTFKVKVKTKKYTVTFKLFNKNLKNYKLTLKVKGKKYNAVTNAKGQATFKITKLNKKGTFKAVVTFGGDGNLNKVSKSVKIKVK</sequence>
<dbReference type="PANTHER" id="PTHR11319">
    <property type="entry name" value="G PROTEIN-COUPLED RECEPTOR-RELATED"/>
    <property type="match status" value="1"/>
</dbReference>
<evidence type="ECO:0000313" key="2">
    <source>
        <dbReference type="EMBL" id="MBE6501238.1"/>
    </source>
</evidence>
<dbReference type="InterPro" id="IPR008979">
    <property type="entry name" value="Galactose-bd-like_sf"/>
</dbReference>
<dbReference type="RefSeq" id="WP_303738351.1">
    <property type="nucleotide sequence ID" value="NZ_SUTK01000006.1"/>
</dbReference>
<dbReference type="InterPro" id="IPR000668">
    <property type="entry name" value="Peptidase_C1A_C"/>
</dbReference>
<dbReference type="Pfam" id="PF00112">
    <property type="entry name" value="Peptidase_C1"/>
    <property type="match status" value="1"/>
</dbReference>
<dbReference type="InterPro" id="IPR000169">
    <property type="entry name" value="Pept_cys_AS"/>
</dbReference>
<evidence type="ECO:0000313" key="3">
    <source>
        <dbReference type="Proteomes" id="UP000783037"/>
    </source>
</evidence>
<dbReference type="InterPro" id="IPR038765">
    <property type="entry name" value="Papain-like_cys_pep_sf"/>
</dbReference>
<dbReference type="SUPFAM" id="SSF51126">
    <property type="entry name" value="Pectin lyase-like"/>
    <property type="match status" value="1"/>
</dbReference>
<proteinExistence type="predicted"/>
<dbReference type="InterPro" id="IPR040528">
    <property type="entry name" value="Lectin-like"/>
</dbReference>
<dbReference type="EMBL" id="SUTK01000006">
    <property type="protein sequence ID" value="MBE6501238.1"/>
    <property type="molecule type" value="Genomic_DNA"/>
</dbReference>
<gene>
    <name evidence="2" type="ORF">E7Z79_02215</name>
</gene>
<dbReference type="Gene3D" id="3.90.70.10">
    <property type="entry name" value="Cysteine proteinases"/>
    <property type="match status" value="1"/>
</dbReference>
<name>A0A8T3VF52_9EURY</name>
<dbReference type="InterPro" id="IPR011050">
    <property type="entry name" value="Pectin_lyase_fold/virulence"/>
</dbReference>
<dbReference type="Proteomes" id="UP000783037">
    <property type="component" value="Unassembled WGS sequence"/>
</dbReference>